<dbReference type="AlphaFoldDB" id="A0A975GSP8"/>
<sequence length="43" mass="4888">MQPRPAKILNEIQQMEKFRYILVPMLGVGCLSDASRPVRQADS</sequence>
<dbReference type="EMBL" id="CP061800">
    <property type="protein sequence ID" value="QTA92291.1"/>
    <property type="molecule type" value="Genomic_DNA"/>
</dbReference>
<dbReference type="PROSITE" id="PS51257">
    <property type="entry name" value="PROKAR_LIPOPROTEIN"/>
    <property type="match status" value="1"/>
</dbReference>
<evidence type="ECO:0000313" key="2">
    <source>
        <dbReference type="Proteomes" id="UP000663722"/>
    </source>
</evidence>
<protein>
    <submittedName>
        <fullName evidence="1">Uncharacterized protein</fullName>
    </submittedName>
</protein>
<accession>A0A975GSP8</accession>
<gene>
    <name evidence="1" type="ORF">dnm_083690</name>
</gene>
<keyword evidence="2" id="KW-1185">Reference proteome</keyword>
<dbReference type="KEGG" id="dmm:dnm_083690"/>
<dbReference type="Proteomes" id="UP000663722">
    <property type="component" value="Chromosome"/>
</dbReference>
<evidence type="ECO:0000313" key="1">
    <source>
        <dbReference type="EMBL" id="QTA92291.1"/>
    </source>
</evidence>
<organism evidence="1 2">
    <name type="scientific">Desulfonema magnum</name>
    <dbReference type="NCBI Taxonomy" id="45655"/>
    <lineage>
        <taxon>Bacteria</taxon>
        <taxon>Pseudomonadati</taxon>
        <taxon>Thermodesulfobacteriota</taxon>
        <taxon>Desulfobacteria</taxon>
        <taxon>Desulfobacterales</taxon>
        <taxon>Desulfococcaceae</taxon>
        <taxon>Desulfonema</taxon>
    </lineage>
</organism>
<name>A0A975GSP8_9BACT</name>
<reference evidence="1" key="1">
    <citation type="journal article" date="2021" name="Microb. Physiol.">
        <title>Proteogenomic Insights into the Physiology of Marine, Sulfate-Reducing, Filamentous Desulfonema limicola and Desulfonema magnum.</title>
        <authorList>
            <person name="Schnaars V."/>
            <person name="Wohlbrand L."/>
            <person name="Scheve S."/>
            <person name="Hinrichs C."/>
            <person name="Reinhardt R."/>
            <person name="Rabus R."/>
        </authorList>
    </citation>
    <scope>NUCLEOTIDE SEQUENCE</scope>
    <source>
        <strain evidence="1">4be13</strain>
    </source>
</reference>
<proteinExistence type="predicted"/>